<organism evidence="1 2">
    <name type="scientific">Crotalaria pallida</name>
    <name type="common">Smooth rattlebox</name>
    <name type="synonym">Crotalaria striata</name>
    <dbReference type="NCBI Taxonomy" id="3830"/>
    <lineage>
        <taxon>Eukaryota</taxon>
        <taxon>Viridiplantae</taxon>
        <taxon>Streptophyta</taxon>
        <taxon>Embryophyta</taxon>
        <taxon>Tracheophyta</taxon>
        <taxon>Spermatophyta</taxon>
        <taxon>Magnoliopsida</taxon>
        <taxon>eudicotyledons</taxon>
        <taxon>Gunneridae</taxon>
        <taxon>Pentapetalae</taxon>
        <taxon>rosids</taxon>
        <taxon>fabids</taxon>
        <taxon>Fabales</taxon>
        <taxon>Fabaceae</taxon>
        <taxon>Papilionoideae</taxon>
        <taxon>50 kb inversion clade</taxon>
        <taxon>genistoids sensu lato</taxon>
        <taxon>core genistoids</taxon>
        <taxon>Crotalarieae</taxon>
        <taxon>Crotalaria</taxon>
    </lineage>
</organism>
<keyword evidence="2" id="KW-1185">Reference proteome</keyword>
<dbReference type="PANTHER" id="PTHR10972">
    <property type="entry name" value="OXYSTEROL-BINDING PROTEIN-RELATED"/>
    <property type="match status" value="1"/>
</dbReference>
<dbReference type="Pfam" id="PF01237">
    <property type="entry name" value="Oxysterol_BP"/>
    <property type="match status" value="1"/>
</dbReference>
<proteinExistence type="predicted"/>
<protein>
    <submittedName>
        <fullName evidence="1">Uncharacterized protein</fullName>
    </submittedName>
</protein>
<dbReference type="Gene3D" id="3.30.70.3490">
    <property type="match status" value="1"/>
</dbReference>
<sequence>MHFVNGDYSGKGKGHESLSEAHLLWKRSKPPTDPTRYNFTCFAITLNELTPGLKEKLPPTDSRLRPDQRYLENGEFEMANSEKLRLEQRQRQARNMQERGWQPRWFSRDKASGKYLVFG</sequence>
<dbReference type="AlphaFoldDB" id="A0AAN9FC19"/>
<dbReference type="GO" id="GO:0005829">
    <property type="term" value="C:cytosol"/>
    <property type="evidence" value="ECO:0007669"/>
    <property type="project" value="TreeGrafter"/>
</dbReference>
<comment type="caution">
    <text evidence="1">The sequence shown here is derived from an EMBL/GenBank/DDBJ whole genome shotgun (WGS) entry which is preliminary data.</text>
</comment>
<dbReference type="InterPro" id="IPR037239">
    <property type="entry name" value="OSBP_sf"/>
</dbReference>
<dbReference type="GO" id="GO:0032934">
    <property type="term" value="F:sterol binding"/>
    <property type="evidence" value="ECO:0007669"/>
    <property type="project" value="TreeGrafter"/>
</dbReference>
<dbReference type="Proteomes" id="UP001372338">
    <property type="component" value="Unassembled WGS sequence"/>
</dbReference>
<gene>
    <name evidence="1" type="ORF">RIF29_14640</name>
</gene>
<evidence type="ECO:0000313" key="2">
    <source>
        <dbReference type="Proteomes" id="UP001372338"/>
    </source>
</evidence>
<reference evidence="1 2" key="1">
    <citation type="submission" date="2024-01" db="EMBL/GenBank/DDBJ databases">
        <title>The genomes of 5 underutilized Papilionoideae crops provide insights into root nodulation and disease resistanc.</title>
        <authorList>
            <person name="Yuan L."/>
        </authorList>
    </citation>
    <scope>NUCLEOTIDE SEQUENCE [LARGE SCALE GENOMIC DNA]</scope>
    <source>
        <strain evidence="1">ZHUSHIDOU_FW_LH</strain>
        <tissue evidence="1">Leaf</tissue>
    </source>
</reference>
<dbReference type="GO" id="GO:0016020">
    <property type="term" value="C:membrane"/>
    <property type="evidence" value="ECO:0007669"/>
    <property type="project" value="TreeGrafter"/>
</dbReference>
<dbReference type="InterPro" id="IPR000648">
    <property type="entry name" value="Oxysterol-bd"/>
</dbReference>
<dbReference type="SUPFAM" id="SSF144000">
    <property type="entry name" value="Oxysterol-binding protein-like"/>
    <property type="match status" value="1"/>
</dbReference>
<accession>A0AAN9FC19</accession>
<evidence type="ECO:0000313" key="1">
    <source>
        <dbReference type="EMBL" id="KAK7273584.1"/>
    </source>
</evidence>
<name>A0AAN9FC19_CROPI</name>
<dbReference type="PANTHER" id="PTHR10972:SF96">
    <property type="entry name" value="OXYSTEROL-BINDING PROTEIN-RELATED PROTEIN 1A-RELATED"/>
    <property type="match status" value="1"/>
</dbReference>
<dbReference type="EMBL" id="JAYWIO010000003">
    <property type="protein sequence ID" value="KAK7273584.1"/>
    <property type="molecule type" value="Genomic_DNA"/>
</dbReference>